<evidence type="ECO:0008006" key="3">
    <source>
        <dbReference type="Google" id="ProtNLM"/>
    </source>
</evidence>
<accession>A0ABU4WCZ0</accession>
<evidence type="ECO:0000313" key="2">
    <source>
        <dbReference type="Proteomes" id="UP001279681"/>
    </source>
</evidence>
<gene>
    <name evidence="1" type="ORF">RFV38_11035</name>
</gene>
<proteinExistence type="predicted"/>
<sequence length="283" mass="29537">MIEKRASGIFIGKKVIKEGATRNTIAKETFNNISKLNVNRGNLKGFIFEHLHVKEMNYELMKKGLKAEVIDNNGLADIVVRNINTGKIVERIQTKCGYESGATNLSRYVNDGQTIVINGDSKNLAKTLTKQGIDFKKSPVTNKEATTTANLMRTEKKFLGTKNSLVTTKALQTKEIIRNGHNTGLKGARNGALFGAGISIGSNTVEVIRGDKEIGEAIADVTIDTAIGGAVATGATAIASTATGAVIVAGVGAATAAAVAAAPILIGGAFIGGVCSFIGGLFD</sequence>
<dbReference type="Proteomes" id="UP001279681">
    <property type="component" value="Unassembled WGS sequence"/>
</dbReference>
<dbReference type="RefSeq" id="WP_320314379.1">
    <property type="nucleotide sequence ID" value="NZ_JAVIKH010000018.1"/>
</dbReference>
<protein>
    <recommendedName>
        <fullName evidence="3">Restriction endonuclease type IV Mrr domain-containing protein</fullName>
    </recommendedName>
</protein>
<organism evidence="1 2">
    <name type="scientific">Candidatus Cetobacterium colombiensis</name>
    <dbReference type="NCBI Taxonomy" id="3073100"/>
    <lineage>
        <taxon>Bacteria</taxon>
        <taxon>Fusobacteriati</taxon>
        <taxon>Fusobacteriota</taxon>
        <taxon>Fusobacteriia</taxon>
        <taxon>Fusobacteriales</taxon>
        <taxon>Fusobacteriaceae</taxon>
        <taxon>Cetobacterium</taxon>
    </lineage>
</organism>
<reference evidence="2" key="1">
    <citation type="submission" date="2023-07" db="EMBL/GenBank/DDBJ databases">
        <authorList>
            <person name="Colorado M.A."/>
            <person name="Villamil L.M."/>
            <person name="Melo J.F."/>
            <person name="Rodriguez J.A."/>
            <person name="Ruiz R.Y."/>
        </authorList>
    </citation>
    <scope>NUCLEOTIDE SEQUENCE [LARGE SCALE GENOMIC DNA]</scope>
    <source>
        <strain evidence="2">C33</strain>
    </source>
</reference>
<dbReference type="EMBL" id="JAVIKH010000018">
    <property type="protein sequence ID" value="MDX8337025.1"/>
    <property type="molecule type" value="Genomic_DNA"/>
</dbReference>
<evidence type="ECO:0000313" key="1">
    <source>
        <dbReference type="EMBL" id="MDX8337025.1"/>
    </source>
</evidence>
<keyword evidence="2" id="KW-1185">Reference proteome</keyword>
<name>A0ABU4WCZ0_9FUSO</name>
<comment type="caution">
    <text evidence="1">The sequence shown here is derived from an EMBL/GenBank/DDBJ whole genome shotgun (WGS) entry which is preliminary data.</text>
</comment>